<feature type="transmembrane region" description="Helical" evidence="6">
    <location>
        <begin position="87"/>
        <end position="108"/>
    </location>
</feature>
<dbReference type="KEGG" id="sap:Sulac_0998"/>
<proteinExistence type="predicted"/>
<dbReference type="AlphaFoldDB" id="G8TTB8"/>
<gene>
    <name evidence="7" type="ordered locus">Sulac_0998</name>
</gene>
<feature type="transmembrane region" description="Helical" evidence="6">
    <location>
        <begin position="182"/>
        <end position="200"/>
    </location>
</feature>
<feature type="transmembrane region" description="Helical" evidence="6">
    <location>
        <begin position="315"/>
        <end position="333"/>
    </location>
</feature>
<feature type="transmembrane region" description="Helical" evidence="6">
    <location>
        <begin position="12"/>
        <end position="34"/>
    </location>
</feature>
<feature type="transmembrane region" description="Helical" evidence="6">
    <location>
        <begin position="379"/>
        <end position="405"/>
    </location>
</feature>
<reference evidence="7 8" key="2">
    <citation type="journal article" date="2012" name="Stand. Genomic Sci.">
        <title>Complete genome sequence of the moderately thermophilic mineral-sulfide-oxidizing firmicute Sulfobacillus acidophilus type strain (NAL(T)).</title>
        <authorList>
            <person name="Anderson I."/>
            <person name="Chertkov O."/>
            <person name="Chen A."/>
            <person name="Saunders E."/>
            <person name="Lapidus A."/>
            <person name="Nolan M."/>
            <person name="Lucas S."/>
            <person name="Hammon N."/>
            <person name="Deshpande S."/>
            <person name="Cheng J.F."/>
            <person name="Han C."/>
            <person name="Tapia R."/>
            <person name="Goodwin L.A."/>
            <person name="Pitluck S."/>
            <person name="Liolios K."/>
            <person name="Pagani I."/>
            <person name="Ivanova N."/>
            <person name="Mikhailova N."/>
            <person name="Pati A."/>
            <person name="Palaniappan K."/>
            <person name="Land M."/>
            <person name="Pan C."/>
            <person name="Rohde M."/>
            <person name="Pukall R."/>
            <person name="Goker M."/>
            <person name="Detter J.C."/>
            <person name="Woyke T."/>
            <person name="Bristow J."/>
            <person name="Eisen J.A."/>
            <person name="Markowitz V."/>
            <person name="Hugenholtz P."/>
            <person name="Kyrpides N.C."/>
            <person name="Klenk H.P."/>
            <person name="Mavromatis K."/>
        </authorList>
    </citation>
    <scope>NUCLEOTIDE SEQUENCE [LARGE SCALE GENOMIC DNA]</scope>
    <source>
        <strain evidence="8">ATCC 700253 / DSM 10332 / NAL</strain>
    </source>
</reference>
<evidence type="ECO:0000256" key="6">
    <source>
        <dbReference type="SAM" id="Phobius"/>
    </source>
</evidence>
<dbReference type="Proteomes" id="UP000005439">
    <property type="component" value="Chromosome"/>
</dbReference>
<dbReference type="STRING" id="679936.Sulac_0998"/>
<accession>G8TTB8</accession>
<keyword evidence="4 6" id="KW-1133">Transmembrane helix</keyword>
<comment type="subcellular location">
    <subcellularLocation>
        <location evidence="1">Cell membrane</location>
        <topology evidence="1">Multi-pass membrane protein</topology>
    </subcellularLocation>
</comment>
<organism evidence="7 8">
    <name type="scientific">Sulfobacillus acidophilus (strain ATCC 700253 / DSM 10332 / NAL)</name>
    <dbReference type="NCBI Taxonomy" id="679936"/>
    <lineage>
        <taxon>Bacteria</taxon>
        <taxon>Bacillati</taxon>
        <taxon>Bacillota</taxon>
        <taxon>Clostridia</taxon>
        <taxon>Eubacteriales</taxon>
        <taxon>Clostridiales Family XVII. Incertae Sedis</taxon>
        <taxon>Sulfobacillus</taxon>
    </lineage>
</organism>
<keyword evidence="5 6" id="KW-0472">Membrane</keyword>
<dbReference type="PANTHER" id="PTHR42770">
    <property type="entry name" value="AMINO ACID TRANSPORTER-RELATED"/>
    <property type="match status" value="1"/>
</dbReference>
<dbReference type="GO" id="GO:0005886">
    <property type="term" value="C:plasma membrane"/>
    <property type="evidence" value="ECO:0007669"/>
    <property type="project" value="UniProtKB-SubCell"/>
</dbReference>
<reference evidence="8" key="1">
    <citation type="submission" date="2011-12" db="EMBL/GenBank/DDBJ databases">
        <title>The complete genome of chromosome of Sulfobacillus acidophilus DSM 10332.</title>
        <authorList>
            <person name="Lucas S."/>
            <person name="Han J."/>
            <person name="Lapidus A."/>
            <person name="Bruce D."/>
            <person name="Goodwin L."/>
            <person name="Pitluck S."/>
            <person name="Peters L."/>
            <person name="Kyrpides N."/>
            <person name="Mavromatis K."/>
            <person name="Ivanova N."/>
            <person name="Mikhailova N."/>
            <person name="Chertkov O."/>
            <person name="Saunders E."/>
            <person name="Detter J.C."/>
            <person name="Tapia R."/>
            <person name="Han C."/>
            <person name="Land M."/>
            <person name="Hauser L."/>
            <person name="Markowitz V."/>
            <person name="Cheng J.-F."/>
            <person name="Hugenholtz P."/>
            <person name="Woyke T."/>
            <person name="Wu D."/>
            <person name="Pukall R."/>
            <person name="Gehrich-Schroeter G."/>
            <person name="Schneider S."/>
            <person name="Klenk H.-P."/>
            <person name="Eisen J.A."/>
        </authorList>
    </citation>
    <scope>NUCLEOTIDE SEQUENCE [LARGE SCALE GENOMIC DNA]</scope>
    <source>
        <strain evidence="8">ATCC 700253 / DSM 10332 / NAL</strain>
    </source>
</reference>
<dbReference type="PATRIC" id="fig|679936.5.peg.1057"/>
<name>G8TTB8_SULAD</name>
<dbReference type="GO" id="GO:0022857">
    <property type="term" value="F:transmembrane transporter activity"/>
    <property type="evidence" value="ECO:0007669"/>
    <property type="project" value="InterPro"/>
</dbReference>
<evidence type="ECO:0000256" key="1">
    <source>
        <dbReference type="ARBA" id="ARBA00004651"/>
    </source>
</evidence>
<evidence type="ECO:0000256" key="2">
    <source>
        <dbReference type="ARBA" id="ARBA00022475"/>
    </source>
</evidence>
<dbReference type="EMBL" id="CP003179">
    <property type="protein sequence ID" value="AEW04498.1"/>
    <property type="molecule type" value="Genomic_DNA"/>
</dbReference>
<evidence type="ECO:0000313" key="8">
    <source>
        <dbReference type="Proteomes" id="UP000005439"/>
    </source>
</evidence>
<evidence type="ECO:0000313" key="7">
    <source>
        <dbReference type="EMBL" id="AEW04498.1"/>
    </source>
</evidence>
<dbReference type="Gene3D" id="1.20.1740.10">
    <property type="entry name" value="Amino acid/polyamine transporter I"/>
    <property type="match status" value="1"/>
</dbReference>
<dbReference type="HOGENOM" id="CLU_007946_18_0_9"/>
<feature type="transmembrane region" description="Helical" evidence="6">
    <location>
        <begin position="148"/>
        <end position="167"/>
    </location>
</feature>
<dbReference type="InterPro" id="IPR050367">
    <property type="entry name" value="APC_superfamily"/>
</dbReference>
<feature type="transmembrane region" description="Helical" evidence="6">
    <location>
        <begin position="40"/>
        <end position="66"/>
    </location>
</feature>
<dbReference type="Pfam" id="PF13520">
    <property type="entry name" value="AA_permease_2"/>
    <property type="match status" value="1"/>
</dbReference>
<feature type="transmembrane region" description="Helical" evidence="6">
    <location>
        <begin position="114"/>
        <end position="136"/>
    </location>
</feature>
<feature type="transmembrane region" description="Helical" evidence="6">
    <location>
        <begin position="220"/>
        <end position="240"/>
    </location>
</feature>
<dbReference type="InterPro" id="IPR002293">
    <property type="entry name" value="AA/rel_permease1"/>
</dbReference>
<dbReference type="PIRSF" id="PIRSF006060">
    <property type="entry name" value="AA_transporter"/>
    <property type="match status" value="1"/>
</dbReference>
<feature type="transmembrane region" description="Helical" evidence="6">
    <location>
        <begin position="260"/>
        <end position="282"/>
    </location>
</feature>
<keyword evidence="2" id="KW-1003">Cell membrane</keyword>
<feature type="transmembrane region" description="Helical" evidence="6">
    <location>
        <begin position="345"/>
        <end position="367"/>
    </location>
</feature>
<protein>
    <submittedName>
        <fullName evidence="7">Amino acid/polyamine/organocation transporter, APC superfamily</fullName>
    </submittedName>
</protein>
<evidence type="ECO:0000256" key="3">
    <source>
        <dbReference type="ARBA" id="ARBA00022692"/>
    </source>
</evidence>
<evidence type="ECO:0000256" key="5">
    <source>
        <dbReference type="ARBA" id="ARBA00023136"/>
    </source>
</evidence>
<keyword evidence="8" id="KW-1185">Reference proteome</keyword>
<keyword evidence="3 6" id="KW-0812">Transmembrane</keyword>
<dbReference type="PANTHER" id="PTHR42770:SF13">
    <property type="entry name" value="L-METHIONINE_BRANCHED-CHAIN AMINO ACID EXPORTER YJEH"/>
    <property type="match status" value="1"/>
</dbReference>
<sequence length="417" mass="44610">MTTLKKVLTWQDGAAFAVTAVMGTGILILPALTADMAGPAALIAWGLMGILVVPMAWTLGDLAVLHPAADGIAGYVRHAFGDRWARLVGYLYLGTVPLGAPAAALIGMGYVTRFFHWGAFWGILGALMMLVVALTVNALGVELSGRTANGVVVAIMILVASAIGFAIPHRAAHPYTPFAPHGWVPVGTAFALLYWAFIGWEMVGHMAEEFHHPRRDLPKALLASLVVIDCLYLGVAWVTVRTHTYGLMATGDGLARLVGLGLGSVGALWAVLTALFITYGSIHTYVAGFSRLVYAQARAGDLPAYFAELHPRWRTPVRVFIALAIPFLGVLGWDALRPFSLNALISWPSAMFIALYILAMAAGWRLASRRTAKIRAASGLLLSLVALGFLGWAALFPLIVIVVGWRGHKNRLIVAES</sequence>
<evidence type="ECO:0000256" key="4">
    <source>
        <dbReference type="ARBA" id="ARBA00022989"/>
    </source>
</evidence>